<feature type="region of interest" description="Disordered" evidence="1">
    <location>
        <begin position="22"/>
        <end position="57"/>
    </location>
</feature>
<reference evidence="3" key="1">
    <citation type="journal article" date="2019" name="Int. J. Syst. Evol. Microbiol.">
        <title>The Global Catalogue of Microorganisms (GCM) 10K type strain sequencing project: providing services to taxonomists for standard genome sequencing and annotation.</title>
        <authorList>
            <consortium name="The Broad Institute Genomics Platform"/>
            <consortium name="The Broad Institute Genome Sequencing Center for Infectious Disease"/>
            <person name="Wu L."/>
            <person name="Ma J."/>
        </authorList>
    </citation>
    <scope>NUCLEOTIDE SEQUENCE [LARGE SCALE GENOMIC DNA]</scope>
    <source>
        <strain evidence="3">KCTC 52473</strain>
    </source>
</reference>
<evidence type="ECO:0000256" key="1">
    <source>
        <dbReference type="SAM" id="MobiDB-lite"/>
    </source>
</evidence>
<feature type="compositionally biased region" description="Polar residues" evidence="1">
    <location>
        <begin position="46"/>
        <end position="57"/>
    </location>
</feature>
<accession>A0ABV7FM36</accession>
<keyword evidence="3" id="KW-1185">Reference proteome</keyword>
<sequence>MMDIQANANLAYALEIKSANSANNQQEQEGQAVLQLLESAAPPTPTGSAGFNVNTYA</sequence>
<evidence type="ECO:0008006" key="4">
    <source>
        <dbReference type="Google" id="ProtNLM"/>
    </source>
</evidence>
<dbReference type="Proteomes" id="UP001595478">
    <property type="component" value="Unassembled WGS sequence"/>
</dbReference>
<dbReference type="RefSeq" id="WP_376919322.1">
    <property type="nucleotide sequence ID" value="NZ_JBHRSW010000007.1"/>
</dbReference>
<evidence type="ECO:0000313" key="2">
    <source>
        <dbReference type="EMBL" id="MFC3121185.1"/>
    </source>
</evidence>
<evidence type="ECO:0000313" key="3">
    <source>
        <dbReference type="Proteomes" id="UP001595478"/>
    </source>
</evidence>
<protein>
    <recommendedName>
        <fullName evidence="4">Motility protein</fullName>
    </recommendedName>
</protein>
<name>A0ABV7FM36_9ALTE</name>
<proteinExistence type="predicted"/>
<dbReference type="EMBL" id="JBHRSW010000007">
    <property type="protein sequence ID" value="MFC3121185.1"/>
    <property type="molecule type" value="Genomic_DNA"/>
</dbReference>
<comment type="caution">
    <text evidence="2">The sequence shown here is derived from an EMBL/GenBank/DDBJ whole genome shotgun (WGS) entry which is preliminary data.</text>
</comment>
<organism evidence="2 3">
    <name type="scientific">Agaribacter flavus</name>
    <dbReference type="NCBI Taxonomy" id="1902781"/>
    <lineage>
        <taxon>Bacteria</taxon>
        <taxon>Pseudomonadati</taxon>
        <taxon>Pseudomonadota</taxon>
        <taxon>Gammaproteobacteria</taxon>
        <taxon>Alteromonadales</taxon>
        <taxon>Alteromonadaceae</taxon>
        <taxon>Agaribacter</taxon>
    </lineage>
</organism>
<gene>
    <name evidence="2" type="ORF">ACFOHL_06100</name>
</gene>